<proteinExistence type="predicted"/>
<sequence length="80" mass="9095">MKKLAIDMADIEVRKDLVQNRKSDLYSTINEDGEDVVIALEQGIGMEMKTFQNNGWVRVNYYDAGGAHNGETFAGRWKKN</sequence>
<name>A0A7U3NK15_9CAUD</name>
<dbReference type="Proteomes" id="UP000594029">
    <property type="component" value="Segment"/>
</dbReference>
<evidence type="ECO:0000313" key="2">
    <source>
        <dbReference type="Proteomes" id="UP000594029"/>
    </source>
</evidence>
<gene>
    <name evidence="1" type="ORF">Kirov_251</name>
</gene>
<organism evidence="1 2">
    <name type="scientific">Bacillus phage Kirov</name>
    <dbReference type="NCBI Taxonomy" id="2783539"/>
    <lineage>
        <taxon>Viruses</taxon>
        <taxon>Duplodnaviria</taxon>
        <taxon>Heunggongvirae</taxon>
        <taxon>Uroviricota</taxon>
        <taxon>Caudoviricetes</taxon>
        <taxon>Andregratiavirinae</taxon>
        <taxon>Kirovvirus</taxon>
        <taxon>Kirovvirus kirov</taxon>
    </lineage>
</organism>
<keyword evidence="2" id="KW-1185">Reference proteome</keyword>
<accession>A0A7U3NK15</accession>
<evidence type="ECO:0000313" key="1">
    <source>
        <dbReference type="EMBL" id="QOV08450.1"/>
    </source>
</evidence>
<protein>
    <submittedName>
        <fullName evidence="1">Uncharacterized protein</fullName>
    </submittedName>
</protein>
<reference evidence="1 2" key="1">
    <citation type="submission" date="2020-10" db="EMBL/GenBank/DDBJ databases">
        <authorList>
            <person name="Kazantseva O.A."/>
            <person name="Piligrimova E.G."/>
            <person name="Shadrin A.M."/>
        </authorList>
    </citation>
    <scope>NUCLEOTIDE SEQUENCE [LARGE SCALE GENOMIC DNA]</scope>
</reference>
<dbReference type="EMBL" id="MW084976">
    <property type="protein sequence ID" value="QOV08450.1"/>
    <property type="molecule type" value="Genomic_DNA"/>
</dbReference>